<comment type="similarity">
    <text evidence="1">Belongs to the protein kinase superfamily. AGC Ser/Thr protein kinase family. RAC subfamily.</text>
</comment>
<dbReference type="PROSITE" id="PS00107">
    <property type="entry name" value="PROTEIN_KINASE_ATP"/>
    <property type="match status" value="1"/>
</dbReference>
<keyword evidence="18" id="KW-1185">Reference proteome</keyword>
<dbReference type="Gene3D" id="1.10.510.10">
    <property type="entry name" value="Transferase(Phosphotransferase) domain 1"/>
    <property type="match status" value="1"/>
</dbReference>
<comment type="caution">
    <text evidence="17">The sequence shown here is derived from an EMBL/GenBank/DDBJ whole genome shotgun (WGS) entry which is preliminary data.</text>
</comment>
<accession>A0A8J4V2Q7</accession>
<evidence type="ECO:0000259" key="16">
    <source>
        <dbReference type="PROSITE" id="PS51285"/>
    </source>
</evidence>
<keyword evidence="3" id="KW-0145">Chemotaxis</keyword>
<dbReference type="FunFam" id="3.30.200.20:FF:000048">
    <property type="entry name" value="Non-specific serine/threonine protein kinase"/>
    <property type="match status" value="1"/>
</dbReference>
<dbReference type="SUPFAM" id="SSF56112">
    <property type="entry name" value="Protein kinase-like (PK-like)"/>
    <property type="match status" value="1"/>
</dbReference>
<evidence type="ECO:0000256" key="8">
    <source>
        <dbReference type="ARBA" id="ARBA00022777"/>
    </source>
</evidence>
<evidence type="ECO:0000256" key="1">
    <source>
        <dbReference type="ARBA" id="ARBA00006935"/>
    </source>
</evidence>
<dbReference type="InterPro" id="IPR017892">
    <property type="entry name" value="Pkinase_C"/>
</dbReference>
<protein>
    <recommendedName>
        <fullName evidence="2">non-specific serine/threonine protein kinase</fullName>
        <ecNumber evidence="2">2.7.11.1</ecNumber>
    </recommendedName>
</protein>
<gene>
    <name evidence="17" type="ORF">CYY_006868</name>
</gene>
<dbReference type="InterPro" id="IPR011009">
    <property type="entry name" value="Kinase-like_dom_sf"/>
</dbReference>
<sequence length="446" mass="51204">MTSATAPIKHEGYLTKEGGGFKSWKKRWFILRGGDLCYYKTKGETVPLGTIHLNTSGHIKHSDRKKKINGFEVQTPSRTFYLSAETEEERAKWIEILISEREFLLNGNKPKKSEKVGVHDFDLLNLVGKGSFGKVIQVRKKDTGEIYAMKVLSKKHIVEHNEVEHTLSERNILQKINHPFLVNLNYSFQTEDKLYFILDYVNGGELFYHLQKEKKFSEDRVRYYGAEIVLALEHLHFSGVIYRDLKPENLLLTNEGHICMTDFGLCKEGLMAPTDKTGTFCGTPEYLAPEVLQGNGYGKAVDWWSFGSLLYEMLTGLPPFYNQDVQEMYRKIMMEKLTFPHFISAEARSLLEQLLERDPEKRLADPNFIKRHPFFKAIDWEALFQKKIPPPFIPNVKGSSDTSQIDPVFTDEAPSLTMAGECALNPQQQKDFEGFTYVADNQFLGS</sequence>
<evidence type="ECO:0000259" key="15">
    <source>
        <dbReference type="PROSITE" id="PS50011"/>
    </source>
</evidence>
<keyword evidence="8" id="KW-0418">Kinase</keyword>
<dbReference type="InterPro" id="IPR008271">
    <property type="entry name" value="Ser/Thr_kinase_AS"/>
</dbReference>
<evidence type="ECO:0000256" key="11">
    <source>
        <dbReference type="ARBA" id="ARBA00048679"/>
    </source>
</evidence>
<dbReference type="InterPro" id="IPR011993">
    <property type="entry name" value="PH-like_dom_sf"/>
</dbReference>
<dbReference type="Pfam" id="PF00169">
    <property type="entry name" value="PH"/>
    <property type="match status" value="1"/>
</dbReference>
<dbReference type="GO" id="GO:0004691">
    <property type="term" value="F:cAMP-dependent protein kinase activity"/>
    <property type="evidence" value="ECO:0007669"/>
    <property type="project" value="UniProtKB-ARBA"/>
</dbReference>
<dbReference type="GO" id="GO:0005886">
    <property type="term" value="C:plasma membrane"/>
    <property type="evidence" value="ECO:0007669"/>
    <property type="project" value="UniProtKB-ARBA"/>
</dbReference>
<dbReference type="Gene3D" id="3.30.200.20">
    <property type="entry name" value="Phosphorylase Kinase, domain 1"/>
    <property type="match status" value="1"/>
</dbReference>
<feature type="domain" description="PH" evidence="14">
    <location>
        <begin position="7"/>
        <end position="102"/>
    </location>
</feature>
<evidence type="ECO:0000259" key="14">
    <source>
        <dbReference type="PROSITE" id="PS50003"/>
    </source>
</evidence>
<keyword evidence="4 13" id="KW-0723">Serine/threonine-protein kinase</keyword>
<dbReference type="PROSITE" id="PS50011">
    <property type="entry name" value="PROTEIN_KINASE_DOM"/>
    <property type="match status" value="1"/>
</dbReference>
<dbReference type="FunFam" id="2.30.29.30:FF:000286">
    <property type="entry name" value="PH-protein kinase domain containing protein"/>
    <property type="match status" value="1"/>
</dbReference>
<dbReference type="GO" id="GO:0005547">
    <property type="term" value="F:phosphatidylinositol-3,4,5-trisphosphate binding"/>
    <property type="evidence" value="ECO:0007669"/>
    <property type="project" value="UniProtKB-ARBA"/>
</dbReference>
<dbReference type="GO" id="GO:0005524">
    <property type="term" value="F:ATP binding"/>
    <property type="evidence" value="ECO:0007669"/>
    <property type="project" value="UniProtKB-UniRule"/>
</dbReference>
<dbReference type="GO" id="GO:0110094">
    <property type="term" value="P:polyphosphate-mediated signaling"/>
    <property type="evidence" value="ECO:0007669"/>
    <property type="project" value="UniProtKB-ARBA"/>
</dbReference>
<dbReference type="GO" id="GO:0050920">
    <property type="term" value="P:regulation of chemotaxis"/>
    <property type="evidence" value="ECO:0007669"/>
    <property type="project" value="UniProtKB-ARBA"/>
</dbReference>
<dbReference type="GO" id="GO:0046580">
    <property type="term" value="P:negative regulation of Ras protein signal transduction"/>
    <property type="evidence" value="ECO:0007669"/>
    <property type="project" value="UniProtKB-ARBA"/>
</dbReference>
<evidence type="ECO:0000313" key="17">
    <source>
        <dbReference type="EMBL" id="KAF2071807.1"/>
    </source>
</evidence>
<dbReference type="OrthoDB" id="63267at2759"/>
<comment type="catalytic activity">
    <reaction evidence="11">
        <text>L-seryl-[protein] + ATP = O-phospho-L-seryl-[protein] + ADP + H(+)</text>
        <dbReference type="Rhea" id="RHEA:17989"/>
        <dbReference type="Rhea" id="RHEA-COMP:9863"/>
        <dbReference type="Rhea" id="RHEA-COMP:11604"/>
        <dbReference type="ChEBI" id="CHEBI:15378"/>
        <dbReference type="ChEBI" id="CHEBI:29999"/>
        <dbReference type="ChEBI" id="CHEBI:30616"/>
        <dbReference type="ChEBI" id="CHEBI:83421"/>
        <dbReference type="ChEBI" id="CHEBI:456216"/>
        <dbReference type="EC" id="2.7.11.1"/>
    </reaction>
</comment>
<dbReference type="Gene3D" id="2.30.29.30">
    <property type="entry name" value="Pleckstrin-homology domain (PH domain)/Phosphotyrosine-binding domain (PTB)"/>
    <property type="match status" value="1"/>
</dbReference>
<dbReference type="GO" id="GO:0043327">
    <property type="term" value="P:chemotaxis to cAMP"/>
    <property type="evidence" value="ECO:0007669"/>
    <property type="project" value="UniProtKB-ARBA"/>
</dbReference>
<evidence type="ECO:0000313" key="18">
    <source>
        <dbReference type="Proteomes" id="UP000695562"/>
    </source>
</evidence>
<evidence type="ECO:0000256" key="4">
    <source>
        <dbReference type="ARBA" id="ARBA00022527"/>
    </source>
</evidence>
<dbReference type="PROSITE" id="PS50003">
    <property type="entry name" value="PH_DOMAIN"/>
    <property type="match status" value="1"/>
</dbReference>
<dbReference type="GO" id="GO:0030587">
    <property type="term" value="P:sorocarp development"/>
    <property type="evidence" value="ECO:0007669"/>
    <property type="project" value="UniProtKB-ARBA"/>
</dbReference>
<dbReference type="FunFam" id="1.10.510.10:FF:000008">
    <property type="entry name" value="Non-specific serine/threonine protein kinase"/>
    <property type="match status" value="1"/>
</dbReference>
<proteinExistence type="inferred from homology"/>
<dbReference type="SMART" id="SM00133">
    <property type="entry name" value="S_TK_X"/>
    <property type="match status" value="1"/>
</dbReference>
<comment type="catalytic activity">
    <reaction evidence="10">
        <text>L-threonyl-[protein] + ATP = O-phospho-L-threonyl-[protein] + ADP + H(+)</text>
        <dbReference type="Rhea" id="RHEA:46608"/>
        <dbReference type="Rhea" id="RHEA-COMP:11060"/>
        <dbReference type="Rhea" id="RHEA-COMP:11605"/>
        <dbReference type="ChEBI" id="CHEBI:15378"/>
        <dbReference type="ChEBI" id="CHEBI:30013"/>
        <dbReference type="ChEBI" id="CHEBI:30616"/>
        <dbReference type="ChEBI" id="CHEBI:61977"/>
        <dbReference type="ChEBI" id="CHEBI:456216"/>
        <dbReference type="EC" id="2.7.11.1"/>
    </reaction>
</comment>
<dbReference type="SUPFAM" id="SSF50729">
    <property type="entry name" value="PH domain-like"/>
    <property type="match status" value="1"/>
</dbReference>
<keyword evidence="9 12" id="KW-0067">ATP-binding</keyword>
<feature type="domain" description="AGC-kinase C-terminal" evidence="16">
    <location>
        <begin position="376"/>
        <end position="446"/>
    </location>
</feature>
<feature type="binding site" evidence="12">
    <location>
        <position position="150"/>
    </location>
    <ligand>
        <name>ATP</name>
        <dbReference type="ChEBI" id="CHEBI:30616"/>
    </ligand>
</feature>
<dbReference type="GO" id="GO:0032060">
    <property type="term" value="P:bleb assembly"/>
    <property type="evidence" value="ECO:0007669"/>
    <property type="project" value="UniProtKB-ARBA"/>
</dbReference>
<reference evidence="17" key="1">
    <citation type="submission" date="2020-01" db="EMBL/GenBank/DDBJ databases">
        <title>Development of genomics and gene disruption for Polysphondylium violaceum indicates a role for the polyketide synthase stlB in stalk morphogenesis.</title>
        <authorList>
            <person name="Narita B."/>
            <person name="Kawabe Y."/>
            <person name="Kin K."/>
            <person name="Saito T."/>
            <person name="Gibbs R."/>
            <person name="Kuspa A."/>
            <person name="Muzny D."/>
            <person name="Queller D."/>
            <person name="Richards S."/>
            <person name="Strassman J."/>
            <person name="Sucgang R."/>
            <person name="Worley K."/>
            <person name="Schaap P."/>
        </authorList>
    </citation>
    <scope>NUCLEOTIDE SEQUENCE</scope>
    <source>
        <strain evidence="17">QSvi11</strain>
    </source>
</reference>
<evidence type="ECO:0000256" key="10">
    <source>
        <dbReference type="ARBA" id="ARBA00047899"/>
    </source>
</evidence>
<evidence type="ECO:0000256" key="13">
    <source>
        <dbReference type="RuleBase" id="RU000304"/>
    </source>
</evidence>
<dbReference type="EMBL" id="AJWJ01000336">
    <property type="protein sequence ID" value="KAF2071807.1"/>
    <property type="molecule type" value="Genomic_DNA"/>
</dbReference>
<dbReference type="InterPro" id="IPR000961">
    <property type="entry name" value="AGC-kinase_C"/>
</dbReference>
<evidence type="ECO:0000256" key="12">
    <source>
        <dbReference type="PROSITE-ProRule" id="PRU10141"/>
    </source>
</evidence>
<organism evidence="17 18">
    <name type="scientific">Polysphondylium violaceum</name>
    <dbReference type="NCBI Taxonomy" id="133409"/>
    <lineage>
        <taxon>Eukaryota</taxon>
        <taxon>Amoebozoa</taxon>
        <taxon>Evosea</taxon>
        <taxon>Eumycetozoa</taxon>
        <taxon>Dictyostelia</taxon>
        <taxon>Dictyosteliales</taxon>
        <taxon>Dictyosteliaceae</taxon>
        <taxon>Polysphondylium</taxon>
    </lineage>
</organism>
<dbReference type="Pfam" id="PF00433">
    <property type="entry name" value="Pkinase_C"/>
    <property type="match status" value="1"/>
</dbReference>
<evidence type="ECO:0000256" key="6">
    <source>
        <dbReference type="ARBA" id="ARBA00022679"/>
    </source>
</evidence>
<dbReference type="SMART" id="SM00220">
    <property type="entry name" value="S_TKc"/>
    <property type="match status" value="1"/>
</dbReference>
<dbReference type="GO" id="GO:0031269">
    <property type="term" value="P:pseudopodium assembly"/>
    <property type="evidence" value="ECO:0007669"/>
    <property type="project" value="UniProtKB-ARBA"/>
</dbReference>
<dbReference type="GO" id="GO:1905303">
    <property type="term" value="P:positive regulation of macropinocytosis"/>
    <property type="evidence" value="ECO:0007669"/>
    <property type="project" value="UniProtKB-ARBA"/>
</dbReference>
<dbReference type="GO" id="GO:1904630">
    <property type="term" value="P:cellular response to diterpene"/>
    <property type="evidence" value="ECO:0007669"/>
    <property type="project" value="UniProtKB-ARBA"/>
</dbReference>
<evidence type="ECO:0000256" key="2">
    <source>
        <dbReference type="ARBA" id="ARBA00012513"/>
    </source>
</evidence>
<dbReference type="PROSITE" id="PS51285">
    <property type="entry name" value="AGC_KINASE_CTER"/>
    <property type="match status" value="1"/>
</dbReference>
<dbReference type="GO" id="GO:0030334">
    <property type="term" value="P:regulation of cell migration"/>
    <property type="evidence" value="ECO:0007669"/>
    <property type="project" value="UniProtKB-ARBA"/>
</dbReference>
<name>A0A8J4V2Q7_9MYCE</name>
<keyword evidence="6" id="KW-0808">Transferase</keyword>
<evidence type="ECO:0000256" key="7">
    <source>
        <dbReference type="ARBA" id="ARBA00022741"/>
    </source>
</evidence>
<dbReference type="Proteomes" id="UP000695562">
    <property type="component" value="Unassembled WGS sequence"/>
</dbReference>
<evidence type="ECO:0000256" key="5">
    <source>
        <dbReference type="ARBA" id="ARBA00022553"/>
    </source>
</evidence>
<dbReference type="AlphaFoldDB" id="A0A8J4V2Q7"/>
<dbReference type="InterPro" id="IPR017441">
    <property type="entry name" value="Protein_kinase_ATP_BS"/>
</dbReference>
<evidence type="ECO:0000256" key="9">
    <source>
        <dbReference type="ARBA" id="ARBA00022840"/>
    </source>
</evidence>
<keyword evidence="7 12" id="KW-0547">Nucleotide-binding</keyword>
<dbReference type="PANTHER" id="PTHR24351">
    <property type="entry name" value="RIBOSOMAL PROTEIN S6 KINASE"/>
    <property type="match status" value="1"/>
</dbReference>
<keyword evidence="5" id="KW-0597">Phosphoprotein</keyword>
<evidence type="ECO:0000256" key="3">
    <source>
        <dbReference type="ARBA" id="ARBA00022500"/>
    </source>
</evidence>
<feature type="domain" description="Protein kinase" evidence="15">
    <location>
        <begin position="121"/>
        <end position="375"/>
    </location>
</feature>
<dbReference type="InterPro" id="IPR000719">
    <property type="entry name" value="Prot_kinase_dom"/>
</dbReference>
<dbReference type="SMART" id="SM00233">
    <property type="entry name" value="PH"/>
    <property type="match status" value="1"/>
</dbReference>
<dbReference type="InterPro" id="IPR001849">
    <property type="entry name" value="PH_domain"/>
</dbReference>
<dbReference type="EC" id="2.7.11.1" evidence="2"/>
<dbReference type="Pfam" id="PF00069">
    <property type="entry name" value="Pkinase"/>
    <property type="match status" value="1"/>
</dbReference>
<dbReference type="PROSITE" id="PS00108">
    <property type="entry name" value="PROTEIN_KINASE_ST"/>
    <property type="match status" value="1"/>
</dbReference>